<feature type="signal peptide" evidence="2">
    <location>
        <begin position="1"/>
        <end position="33"/>
    </location>
</feature>
<comment type="caution">
    <text evidence="4">The sequence shown here is derived from an EMBL/GenBank/DDBJ whole genome shotgun (WGS) entry which is preliminary data.</text>
</comment>
<evidence type="ECO:0000313" key="5">
    <source>
        <dbReference type="Proteomes" id="UP001223978"/>
    </source>
</evidence>
<evidence type="ECO:0000256" key="2">
    <source>
        <dbReference type="SAM" id="SignalP"/>
    </source>
</evidence>
<gene>
    <name evidence="4" type="ORF">QIS96_09800</name>
</gene>
<dbReference type="PROSITE" id="PS51257">
    <property type="entry name" value="PROKAR_LIPOPROTEIN"/>
    <property type="match status" value="1"/>
</dbReference>
<feature type="region of interest" description="Disordered" evidence="1">
    <location>
        <begin position="205"/>
        <end position="225"/>
    </location>
</feature>
<evidence type="ECO:0000313" key="4">
    <source>
        <dbReference type="EMBL" id="MDI3404115.1"/>
    </source>
</evidence>
<organism evidence="4 5">
    <name type="scientific">Streptomyces cavernicola</name>
    <dbReference type="NCBI Taxonomy" id="3043613"/>
    <lineage>
        <taxon>Bacteria</taxon>
        <taxon>Bacillati</taxon>
        <taxon>Actinomycetota</taxon>
        <taxon>Actinomycetes</taxon>
        <taxon>Kitasatosporales</taxon>
        <taxon>Streptomycetaceae</taxon>
        <taxon>Streptomyces</taxon>
    </lineage>
</organism>
<evidence type="ECO:0000259" key="3">
    <source>
        <dbReference type="Pfam" id="PF03734"/>
    </source>
</evidence>
<feature type="domain" description="L,D-TPase catalytic" evidence="3">
    <location>
        <begin position="114"/>
        <end position="262"/>
    </location>
</feature>
<dbReference type="EMBL" id="JASCIQ010000008">
    <property type="protein sequence ID" value="MDI3404115.1"/>
    <property type="molecule type" value="Genomic_DNA"/>
</dbReference>
<keyword evidence="5" id="KW-1185">Reference proteome</keyword>
<dbReference type="PANTHER" id="PTHR38589:SF1">
    <property type="entry name" value="BLR0621 PROTEIN"/>
    <property type="match status" value="1"/>
</dbReference>
<keyword evidence="2" id="KW-0732">Signal</keyword>
<evidence type="ECO:0000256" key="1">
    <source>
        <dbReference type="SAM" id="MobiDB-lite"/>
    </source>
</evidence>
<proteinExistence type="predicted"/>
<feature type="region of interest" description="Disordered" evidence="1">
    <location>
        <begin position="34"/>
        <end position="73"/>
    </location>
</feature>
<dbReference type="Proteomes" id="UP001223978">
    <property type="component" value="Unassembled WGS sequence"/>
</dbReference>
<dbReference type="PANTHER" id="PTHR38589">
    <property type="entry name" value="BLR0621 PROTEIN"/>
    <property type="match status" value="1"/>
</dbReference>
<dbReference type="InterPro" id="IPR005490">
    <property type="entry name" value="LD_TPept_cat_dom"/>
</dbReference>
<reference evidence="4 5" key="1">
    <citation type="submission" date="2023-05" db="EMBL/GenBank/DDBJ databases">
        <title>Draft genome sequence of Streptomyces sp. B-S-A6 isolated from a cave soil in Thailand.</title>
        <authorList>
            <person name="Chamroensaksri N."/>
            <person name="Muangham S."/>
        </authorList>
    </citation>
    <scope>NUCLEOTIDE SEQUENCE [LARGE SCALE GENOMIC DNA]</scope>
    <source>
        <strain evidence="4 5">B-S-A6</strain>
    </source>
</reference>
<feature type="compositionally biased region" description="Gly residues" evidence="1">
    <location>
        <begin position="55"/>
        <end position="64"/>
    </location>
</feature>
<protein>
    <submittedName>
        <fullName evidence="4">L,D-transpeptidase family protein</fullName>
    </submittedName>
</protein>
<accession>A0ABT6S7X1</accession>
<sequence>MGRMRISGTLRGRTVFGTALATLLALTALTSCGATESGSSGGKAGGTASTKNGNGAPGKPGSGSAGNAANGVKQRTQNLRRLPDVGNALHSRIPEQARQALVVRGEGEDSPDSTVFLYEKHGKTWDRTRSWPAHNGKRGWTADHREGDKRSPVGVFTLSDAGGVLAAPDARLPYTHSPAFQASRAWPKTYWHDFDHVIAIDYNRVPGTPPNDPSRPQGQSKGGYIWLHLDHGSGTSGCVSVSKSAMEYLLQELDPESHPVIVMGDKGHLGAA</sequence>
<name>A0ABT6S7X1_9ACTN</name>
<feature type="chain" id="PRO_5046155327" evidence="2">
    <location>
        <begin position="34"/>
        <end position="272"/>
    </location>
</feature>
<dbReference type="Pfam" id="PF03734">
    <property type="entry name" value="YkuD"/>
    <property type="match status" value="1"/>
</dbReference>